<dbReference type="WBParaSite" id="RSKR_0000220600.1">
    <property type="protein sequence ID" value="RSKR_0000220600.1"/>
    <property type="gene ID" value="RSKR_0000220600"/>
</dbReference>
<evidence type="ECO:0000313" key="2">
    <source>
        <dbReference type="WBParaSite" id="RSKR_0000220600.1"/>
    </source>
</evidence>
<organism evidence="1 2">
    <name type="scientific">Rhabditophanes sp. KR3021</name>
    <dbReference type="NCBI Taxonomy" id="114890"/>
    <lineage>
        <taxon>Eukaryota</taxon>
        <taxon>Metazoa</taxon>
        <taxon>Ecdysozoa</taxon>
        <taxon>Nematoda</taxon>
        <taxon>Chromadorea</taxon>
        <taxon>Rhabditida</taxon>
        <taxon>Tylenchina</taxon>
        <taxon>Panagrolaimomorpha</taxon>
        <taxon>Strongyloidoidea</taxon>
        <taxon>Alloionematidae</taxon>
        <taxon>Rhabditophanes</taxon>
    </lineage>
</organism>
<name>A0AC35TM24_9BILA</name>
<sequence length="509" mass="58391">MLKLCLLLSIILQTDGLKILQIVPGFTNSHVLFNYRVTETLKTLGHDVFLLTQLEMNMVVKGVLKKPKDVEELKVPIHFTNMMKADGLKVFQTMMFNKGDAYDLWWTGQEFKDMRVESCEQMLDVGSEAIERLKSEKFDVAIGHFHDLCPLGIAKAVNVKKLIWITHGTSVYDFTAIQMGLRTFPAAVSHPLSSYSDDMTFLERMFNLFWHLSKLDFVNLPQNLLHEENDVYKKRKEYTDNEDLWDLSQNVRVLLINGEKFLDFPRPFPIGISFMGEVGSKSKLNTLPAEIESIIKKAKKGIIIFSLGTVSNTTNMPTQMIHSFVESFGQFPDYEILWRMEMDVPEAKKYKNINLLKWLPQKDLMQHPSTKMLIGHGGYNSFLEAAQTGIPAILMPLFADQFINAKRAQRFGFAETLDKLNLTPQKVAYAMDKVLNTESYAFNAKKLSKMLNDKPSKDEYAILRHRIKLAMSPREPFALKAAQKLTFIEFFNLDQLILPLLLTLIITKL</sequence>
<protein>
    <submittedName>
        <fullName evidence="2">Glucuronosyltransferase</fullName>
    </submittedName>
</protein>
<evidence type="ECO:0000313" key="1">
    <source>
        <dbReference type="Proteomes" id="UP000095286"/>
    </source>
</evidence>
<proteinExistence type="predicted"/>
<dbReference type="Proteomes" id="UP000095286">
    <property type="component" value="Unplaced"/>
</dbReference>
<accession>A0AC35TM24</accession>
<reference evidence="2" key="1">
    <citation type="submission" date="2016-11" db="UniProtKB">
        <authorList>
            <consortium name="WormBaseParasite"/>
        </authorList>
    </citation>
    <scope>IDENTIFICATION</scope>
    <source>
        <strain evidence="2">KR3021</strain>
    </source>
</reference>